<dbReference type="EMBL" id="BAEO01000060">
    <property type="protein sequence ID" value="GAC21165.1"/>
    <property type="molecule type" value="Genomic_DNA"/>
</dbReference>
<reference evidence="1 2" key="1">
    <citation type="journal article" date="2017" name="Antonie Van Leeuwenhoek">
        <title>Rhizobium rhizosphaerae sp. nov., a novel species isolated from rice rhizosphere.</title>
        <authorList>
            <person name="Zhao J.J."/>
            <person name="Zhang J."/>
            <person name="Zhang R.J."/>
            <person name="Zhang C.W."/>
            <person name="Yin H.Q."/>
            <person name="Zhang X.X."/>
        </authorList>
    </citation>
    <scope>NUCLEOTIDE SEQUENCE [LARGE SCALE GENOMIC DNA]</scope>
    <source>
        <strain evidence="1 2">BSs20135</strain>
    </source>
</reference>
<comment type="caution">
    <text evidence="1">The sequence shown here is derived from an EMBL/GenBank/DDBJ whole genome shotgun (WGS) entry which is preliminary data.</text>
</comment>
<accession>K6ZCK9</accession>
<evidence type="ECO:0000313" key="1">
    <source>
        <dbReference type="EMBL" id="GAC21165.1"/>
    </source>
</evidence>
<gene>
    <name evidence="1" type="ORF">GARC_4223</name>
</gene>
<proteinExistence type="predicted"/>
<name>K6ZCK9_9ALTE</name>
<evidence type="ECO:0000313" key="2">
    <source>
        <dbReference type="Proteomes" id="UP000006327"/>
    </source>
</evidence>
<organism evidence="1 2">
    <name type="scientific">Paraglaciecola arctica BSs20135</name>
    <dbReference type="NCBI Taxonomy" id="493475"/>
    <lineage>
        <taxon>Bacteria</taxon>
        <taxon>Pseudomonadati</taxon>
        <taxon>Pseudomonadota</taxon>
        <taxon>Gammaproteobacteria</taxon>
        <taxon>Alteromonadales</taxon>
        <taxon>Alteromonadaceae</taxon>
        <taxon>Paraglaciecola</taxon>
    </lineage>
</organism>
<dbReference type="STRING" id="493475.GARC_4223"/>
<dbReference type="AlphaFoldDB" id="K6ZCK9"/>
<keyword evidence="2" id="KW-1185">Reference proteome</keyword>
<protein>
    <submittedName>
        <fullName evidence="1">Uncharacterized protein</fullName>
    </submittedName>
</protein>
<sequence>MHYQIPAATLLMVAFFRCNYGREICYVFFLFENITFTGWKSS</sequence>
<dbReference type="Proteomes" id="UP000006327">
    <property type="component" value="Unassembled WGS sequence"/>
</dbReference>